<feature type="transmembrane region" description="Helical" evidence="2">
    <location>
        <begin position="12"/>
        <end position="35"/>
    </location>
</feature>
<feature type="transmembrane region" description="Helical" evidence="2">
    <location>
        <begin position="87"/>
        <end position="104"/>
    </location>
</feature>
<dbReference type="HOGENOM" id="CLU_066685_1_0_1"/>
<dbReference type="InterPro" id="IPR056019">
    <property type="entry name" value="DUF7598"/>
</dbReference>
<name>A0A0D1YX21_9PEZI</name>
<dbReference type="Pfam" id="PF24535">
    <property type="entry name" value="DUF7598"/>
    <property type="match status" value="1"/>
</dbReference>
<dbReference type="EMBL" id="KN847538">
    <property type="protein sequence ID" value="KIW05267.1"/>
    <property type="molecule type" value="Genomic_DNA"/>
</dbReference>
<feature type="compositionally biased region" description="Low complexity" evidence="1">
    <location>
        <begin position="238"/>
        <end position="255"/>
    </location>
</feature>
<evidence type="ECO:0000313" key="4">
    <source>
        <dbReference type="EMBL" id="KIW05267.1"/>
    </source>
</evidence>
<evidence type="ECO:0000313" key="5">
    <source>
        <dbReference type="Proteomes" id="UP000053259"/>
    </source>
</evidence>
<feature type="domain" description="DUF7598" evidence="3">
    <location>
        <begin position="11"/>
        <end position="145"/>
    </location>
</feature>
<dbReference type="Proteomes" id="UP000053259">
    <property type="component" value="Unassembled WGS sequence"/>
</dbReference>
<dbReference type="GeneID" id="27311772"/>
<sequence length="303" mass="33014">MPTSKRLAGPGFIILNVLRAMNIIGLLAVCVASFIMVIKTFTASKFFFFDGATHIITALSSMFLVVSECSLFKRWYERNWPVLSNSHGFNFLGLAMIILGNNILGNLNKEATSQKSLGLPFWRIVIGSGVIVFSLGFINIIASLVFRDRKLKVTARQIRSKGAVALSDAEARIEAGKPGSIMTSFPSSSYAPSSNYSQASPIKVKSPVRRFMHNARQSILPSYRSEVPPYPRSPPGAYPASPVKSPSPAVKAVSKNDATGTSPKSPRPPMEISAPLNVNPQFAHLVRPNMAHHPSQRRPDGSF</sequence>
<keyword evidence="5" id="KW-1185">Reference proteome</keyword>
<dbReference type="STRING" id="253628.A0A0D1YX21"/>
<reference evidence="4 5" key="1">
    <citation type="submission" date="2015-01" db="EMBL/GenBank/DDBJ databases">
        <title>The Genome Sequence of Ochroconis gallopava CBS43764.</title>
        <authorList>
            <consortium name="The Broad Institute Genomics Platform"/>
            <person name="Cuomo C."/>
            <person name="de Hoog S."/>
            <person name="Gorbushina A."/>
            <person name="Stielow B."/>
            <person name="Teixiera M."/>
            <person name="Abouelleil A."/>
            <person name="Chapman S.B."/>
            <person name="Priest M."/>
            <person name="Young S.K."/>
            <person name="Wortman J."/>
            <person name="Nusbaum C."/>
            <person name="Birren B."/>
        </authorList>
    </citation>
    <scope>NUCLEOTIDE SEQUENCE [LARGE SCALE GENOMIC DNA]</scope>
    <source>
        <strain evidence="4 5">CBS 43764</strain>
    </source>
</reference>
<feature type="compositionally biased region" description="Pro residues" evidence="1">
    <location>
        <begin position="228"/>
        <end position="237"/>
    </location>
</feature>
<proteinExistence type="predicted"/>
<evidence type="ECO:0000259" key="3">
    <source>
        <dbReference type="Pfam" id="PF24535"/>
    </source>
</evidence>
<protein>
    <recommendedName>
        <fullName evidence="3">DUF7598 domain-containing protein</fullName>
    </recommendedName>
</protein>
<feature type="region of interest" description="Disordered" evidence="1">
    <location>
        <begin position="223"/>
        <end position="303"/>
    </location>
</feature>
<dbReference type="RefSeq" id="XP_016215136.1">
    <property type="nucleotide sequence ID" value="XM_016357047.1"/>
</dbReference>
<dbReference type="InParanoid" id="A0A0D1YX21"/>
<feature type="transmembrane region" description="Helical" evidence="2">
    <location>
        <begin position="47"/>
        <end position="66"/>
    </location>
</feature>
<keyword evidence="2" id="KW-0472">Membrane</keyword>
<dbReference type="OrthoDB" id="5327148at2759"/>
<evidence type="ECO:0000256" key="1">
    <source>
        <dbReference type="SAM" id="MobiDB-lite"/>
    </source>
</evidence>
<keyword evidence="2" id="KW-1133">Transmembrane helix</keyword>
<evidence type="ECO:0000256" key="2">
    <source>
        <dbReference type="SAM" id="Phobius"/>
    </source>
</evidence>
<feature type="transmembrane region" description="Helical" evidence="2">
    <location>
        <begin position="124"/>
        <end position="146"/>
    </location>
</feature>
<keyword evidence="2" id="KW-0812">Transmembrane</keyword>
<dbReference type="AlphaFoldDB" id="A0A0D1YX21"/>
<dbReference type="VEuPathDB" id="FungiDB:PV09_03799"/>
<organism evidence="4 5">
    <name type="scientific">Verruconis gallopava</name>
    <dbReference type="NCBI Taxonomy" id="253628"/>
    <lineage>
        <taxon>Eukaryota</taxon>
        <taxon>Fungi</taxon>
        <taxon>Dikarya</taxon>
        <taxon>Ascomycota</taxon>
        <taxon>Pezizomycotina</taxon>
        <taxon>Dothideomycetes</taxon>
        <taxon>Pleosporomycetidae</taxon>
        <taxon>Venturiales</taxon>
        <taxon>Sympoventuriaceae</taxon>
        <taxon>Verruconis</taxon>
    </lineage>
</organism>
<accession>A0A0D1YX21</accession>
<gene>
    <name evidence="4" type="ORF">PV09_03799</name>
</gene>